<gene>
    <name evidence="3" type="ORF">KQ910_24130</name>
</gene>
<evidence type="ECO:0000313" key="4">
    <source>
        <dbReference type="Proteomes" id="UP000727907"/>
    </source>
</evidence>
<evidence type="ECO:0000256" key="1">
    <source>
        <dbReference type="ARBA" id="ARBA00022729"/>
    </source>
</evidence>
<organism evidence="3 4">
    <name type="scientific">Reyranella humidisoli</name>
    <dbReference type="NCBI Taxonomy" id="2849149"/>
    <lineage>
        <taxon>Bacteria</taxon>
        <taxon>Pseudomonadati</taxon>
        <taxon>Pseudomonadota</taxon>
        <taxon>Alphaproteobacteria</taxon>
        <taxon>Hyphomicrobiales</taxon>
        <taxon>Reyranellaceae</taxon>
        <taxon>Reyranella</taxon>
    </lineage>
</organism>
<dbReference type="CDD" id="cd13589">
    <property type="entry name" value="PBP2_polyamine_RpCGA009"/>
    <property type="match status" value="1"/>
</dbReference>
<dbReference type="PANTHER" id="PTHR30222">
    <property type="entry name" value="SPERMIDINE/PUTRESCINE-BINDING PERIPLASMIC PROTEIN"/>
    <property type="match status" value="1"/>
</dbReference>
<accession>A0ABS6IUK5</accession>
<comment type="caution">
    <text evidence="3">The sequence shown here is derived from an EMBL/GenBank/DDBJ whole genome shotgun (WGS) entry which is preliminary data.</text>
</comment>
<keyword evidence="1" id="KW-0732">Signal</keyword>
<keyword evidence="4" id="KW-1185">Reference proteome</keyword>
<dbReference type="PANTHER" id="PTHR30222:SF2">
    <property type="entry name" value="ABC TRANSPORTER SUBSTRATE-BINDING PROTEIN"/>
    <property type="match status" value="1"/>
</dbReference>
<proteinExistence type="predicted"/>
<evidence type="ECO:0000256" key="2">
    <source>
        <dbReference type="ARBA" id="ARBA00022764"/>
    </source>
</evidence>
<reference evidence="3 4" key="1">
    <citation type="submission" date="2021-06" db="EMBL/GenBank/DDBJ databases">
        <authorList>
            <person name="Lee D.H."/>
        </authorList>
    </citation>
    <scope>NUCLEOTIDE SEQUENCE [LARGE SCALE GENOMIC DNA]</scope>
    <source>
        <strain evidence="3 4">MMS21-HV4-11</strain>
    </source>
</reference>
<protein>
    <submittedName>
        <fullName evidence="3">ABC transporter substrate-binding protein</fullName>
    </submittedName>
</protein>
<evidence type="ECO:0000313" key="3">
    <source>
        <dbReference type="EMBL" id="MBU8876885.1"/>
    </source>
</evidence>
<dbReference type="Proteomes" id="UP000727907">
    <property type="component" value="Unassembled WGS sequence"/>
</dbReference>
<dbReference type="Pfam" id="PF13416">
    <property type="entry name" value="SBP_bac_8"/>
    <property type="match status" value="1"/>
</dbReference>
<name>A0ABS6IUK5_9HYPH</name>
<dbReference type="EMBL" id="JAHOPB010000003">
    <property type="protein sequence ID" value="MBU8876885.1"/>
    <property type="molecule type" value="Genomic_DNA"/>
</dbReference>
<dbReference type="RefSeq" id="WP_216966127.1">
    <property type="nucleotide sequence ID" value="NZ_JAHOPB010000003.1"/>
</dbReference>
<dbReference type="InterPro" id="IPR006059">
    <property type="entry name" value="SBP"/>
</dbReference>
<sequence length="367" mass="40846">MSRKTIGRRATLGIVGAGLVAAPFIRPSFGQAAWPEQTTVPDILKGSGEVRIATFGGSMQEVQQKAYFEPFEKITGIKVRAFPGSDATKIKAMVDTGNVEWDMAQLSRGSIMNLQKRGDYFEKIDYDIVDPGVEKQYRFEYGLEMLVWAQVLAYRTDAFKGAVPSGWADFWDTKKFPGDRAMFGTNSGGWPEMEFALMAAGVPPDQLYPIDVDKALASYAKIKKDVFKWWDTGAVPIQLLTDREVTMTTVWNGRMAALQSAGVPAAVNWNQGLLKRDAWGIPKGAKNKVNAMKFAAYSTMAIPQARVCLGIPYGSVNAKSNEYIPAERLAVLPSAPDIKKQLVNYNYDWWIDNRETVIPKFNKWLLS</sequence>
<keyword evidence="2" id="KW-0574">Periplasm</keyword>